<reference evidence="4" key="1">
    <citation type="submission" date="2016-06" db="EMBL/GenBank/DDBJ databases">
        <authorList>
            <person name="Van Tyne D."/>
        </authorList>
    </citation>
    <scope>NUCLEOTIDE SEQUENCE</scope>
    <source>
        <strain evidence="4">JM9A</strain>
    </source>
</reference>
<sequence length="284" mass="32244">MATKPKQVKKRRWLDILMSLLLIAGVAIAFYPFVSDKINQLLDQQLISYYQRQANQLDQQERQKIADQQKTANQQLAREGLNPGSDPFSGARTSKKTATSSDYYQEHTIGVIQIPKIKVKLPIFDQTTELFLQKGATLLAGTSFPTGEVATHSVISAHRGLPEAKLFTDLPQLELGDLFYFETHQQTHAYQVDQIKVILPTETDSLQIDEDATLITLMTCTPYMINSHRLLVRGHRIAYEPTMQKSLTTANNHRRLTQLLTFLTAGLVLLVVSIFLVKKWRYKS</sequence>
<dbReference type="InterPro" id="IPR042002">
    <property type="entry name" value="Sortase_C"/>
</dbReference>
<reference evidence="4" key="2">
    <citation type="submission" date="2024-02" db="EMBL/GenBank/DDBJ databases">
        <title>The Genome Sequence of Enterococcus diestrammenae JM9A.</title>
        <authorList>
            <person name="Earl A."/>
            <person name="Manson A."/>
            <person name="Gilmore M."/>
            <person name="Sanders J."/>
            <person name="Shea T."/>
            <person name="Howe W."/>
            <person name="Livny J."/>
            <person name="Cuomo C."/>
            <person name="Neafsey D."/>
            <person name="Birren B."/>
        </authorList>
    </citation>
    <scope>NUCLEOTIDE SEQUENCE</scope>
    <source>
        <strain evidence="4">JM9A</strain>
    </source>
</reference>
<dbReference type="InterPro" id="IPR023365">
    <property type="entry name" value="Sortase_dom-sf"/>
</dbReference>
<dbReference type="EMBL" id="MAEI02000001">
    <property type="protein sequence ID" value="MEO1780882.1"/>
    <property type="molecule type" value="Genomic_DNA"/>
</dbReference>
<evidence type="ECO:0000256" key="1">
    <source>
        <dbReference type="ARBA" id="ARBA00022801"/>
    </source>
</evidence>
<feature type="transmembrane region" description="Helical" evidence="3">
    <location>
        <begin position="12"/>
        <end position="34"/>
    </location>
</feature>
<dbReference type="Proteomes" id="UP001429357">
    <property type="component" value="Unassembled WGS sequence"/>
</dbReference>
<evidence type="ECO:0000256" key="2">
    <source>
        <dbReference type="SAM" id="MobiDB-lite"/>
    </source>
</evidence>
<feature type="transmembrane region" description="Helical" evidence="3">
    <location>
        <begin position="259"/>
        <end position="277"/>
    </location>
</feature>
<organism evidence="4 5">
    <name type="scientific">Enterococcus diestrammenae</name>
    <dbReference type="NCBI Taxonomy" id="1155073"/>
    <lineage>
        <taxon>Bacteria</taxon>
        <taxon>Bacillati</taxon>
        <taxon>Bacillota</taxon>
        <taxon>Bacilli</taxon>
        <taxon>Lactobacillales</taxon>
        <taxon>Enterococcaceae</taxon>
        <taxon>Enterococcus</taxon>
    </lineage>
</organism>
<dbReference type="InterPro" id="IPR005754">
    <property type="entry name" value="Sortase"/>
</dbReference>
<keyword evidence="3" id="KW-0812">Transmembrane</keyword>
<feature type="region of interest" description="Disordered" evidence="2">
    <location>
        <begin position="60"/>
        <end position="99"/>
    </location>
</feature>
<protein>
    <submittedName>
        <fullName evidence="4">Sortase A</fullName>
    </submittedName>
</protein>
<keyword evidence="3" id="KW-0472">Membrane</keyword>
<name>A0ABV0F1E6_9ENTE</name>
<evidence type="ECO:0000313" key="5">
    <source>
        <dbReference type="Proteomes" id="UP001429357"/>
    </source>
</evidence>
<dbReference type="Pfam" id="PF04203">
    <property type="entry name" value="Sortase"/>
    <property type="match status" value="1"/>
</dbReference>
<keyword evidence="5" id="KW-1185">Reference proteome</keyword>
<keyword evidence="1" id="KW-0378">Hydrolase</keyword>
<dbReference type="NCBIfam" id="TIGR01076">
    <property type="entry name" value="sortase_fam"/>
    <property type="match status" value="1"/>
</dbReference>
<evidence type="ECO:0000256" key="3">
    <source>
        <dbReference type="SAM" id="Phobius"/>
    </source>
</evidence>
<dbReference type="RefSeq" id="WP_161870513.1">
    <property type="nucleotide sequence ID" value="NZ_JBMRGR010000027.1"/>
</dbReference>
<comment type="caution">
    <text evidence="4">The sequence shown here is derived from an EMBL/GenBank/DDBJ whole genome shotgun (WGS) entry which is preliminary data.</text>
</comment>
<dbReference type="NCBIfam" id="NF033745">
    <property type="entry name" value="class_C_sortase"/>
    <property type="match status" value="1"/>
</dbReference>
<evidence type="ECO:0000313" key="4">
    <source>
        <dbReference type="EMBL" id="MEO1780882.1"/>
    </source>
</evidence>
<proteinExistence type="predicted"/>
<dbReference type="SUPFAM" id="SSF63817">
    <property type="entry name" value="Sortase"/>
    <property type="match status" value="1"/>
</dbReference>
<dbReference type="CDD" id="cd05827">
    <property type="entry name" value="Sortase_C"/>
    <property type="match status" value="1"/>
</dbReference>
<keyword evidence="3" id="KW-1133">Transmembrane helix</keyword>
<accession>A0ABV0F1E6</accession>
<gene>
    <name evidence="4" type="ORF">BAU18_000460</name>
</gene>
<dbReference type="Gene3D" id="2.40.260.10">
    <property type="entry name" value="Sortase"/>
    <property type="match status" value="1"/>
</dbReference>